<gene>
    <name evidence="3" type="ORF">ACFQ4H_32020</name>
</gene>
<dbReference type="Pfam" id="PF22725">
    <property type="entry name" value="GFO_IDH_MocA_C3"/>
    <property type="match status" value="1"/>
</dbReference>
<accession>A0ABW3YM74</accession>
<dbReference type="InterPro" id="IPR036291">
    <property type="entry name" value="NAD(P)-bd_dom_sf"/>
</dbReference>
<comment type="caution">
    <text evidence="3">The sequence shown here is derived from an EMBL/GenBank/DDBJ whole genome shotgun (WGS) entry which is preliminary data.</text>
</comment>
<evidence type="ECO:0000259" key="1">
    <source>
        <dbReference type="Pfam" id="PF01408"/>
    </source>
</evidence>
<name>A0ABW3YM74_9ACTN</name>
<protein>
    <submittedName>
        <fullName evidence="3">Gfo/Idh/MocA family protein</fullName>
    </submittedName>
</protein>
<dbReference type="InterPro" id="IPR055170">
    <property type="entry name" value="GFO_IDH_MocA-like_dom"/>
</dbReference>
<evidence type="ECO:0000313" key="3">
    <source>
        <dbReference type="EMBL" id="MFD1325717.1"/>
    </source>
</evidence>
<feature type="domain" description="GFO/IDH/MocA-like oxidoreductase" evidence="2">
    <location>
        <begin position="133"/>
        <end position="248"/>
    </location>
</feature>
<sequence length="332" mass="34602">MSAANPPRVAVIGAGAFGARHVAAYRSLGVPVDALVDPDPAARQRLAAEFGVPRAFATVEELLAVAPPDAASVCAPGAAHRTTATTLMTAGVPVLVEKPLATTVADAEAIVACAESTRVLCQPGHILRFAAPYRALYDAVRAGQLGGVLAVSSRRDRPRSLSRHFPGEHPALLTAVHDIDLALWYAGAPVVEVRAVDRSRPGVTTPVLVWAELRHANGVVSSIRNSYLLPEHTPNHTSDLVEVYGTDGVGQVDLAHPTLLVQAEQAQAPDWLLSPSGGGGALAAELRHFLDRVTGAEQSATVPLADGLHVVRVAAAVLDSVTTGGETRRIPQ</sequence>
<dbReference type="SUPFAM" id="SSF51735">
    <property type="entry name" value="NAD(P)-binding Rossmann-fold domains"/>
    <property type="match status" value="1"/>
</dbReference>
<dbReference type="EMBL" id="JBHTMP010000091">
    <property type="protein sequence ID" value="MFD1325717.1"/>
    <property type="molecule type" value="Genomic_DNA"/>
</dbReference>
<evidence type="ECO:0000259" key="2">
    <source>
        <dbReference type="Pfam" id="PF22725"/>
    </source>
</evidence>
<dbReference type="Proteomes" id="UP001597260">
    <property type="component" value="Unassembled WGS sequence"/>
</dbReference>
<feature type="domain" description="Gfo/Idh/MocA-like oxidoreductase N-terminal" evidence="1">
    <location>
        <begin position="8"/>
        <end position="125"/>
    </location>
</feature>
<dbReference type="Gene3D" id="3.40.50.720">
    <property type="entry name" value="NAD(P)-binding Rossmann-like Domain"/>
    <property type="match status" value="1"/>
</dbReference>
<organism evidence="3 4">
    <name type="scientific">Micromonospora sonneratiae</name>
    <dbReference type="NCBI Taxonomy" id="1184706"/>
    <lineage>
        <taxon>Bacteria</taxon>
        <taxon>Bacillati</taxon>
        <taxon>Actinomycetota</taxon>
        <taxon>Actinomycetes</taxon>
        <taxon>Micromonosporales</taxon>
        <taxon>Micromonosporaceae</taxon>
        <taxon>Micromonospora</taxon>
    </lineage>
</organism>
<dbReference type="PANTHER" id="PTHR43377">
    <property type="entry name" value="BILIVERDIN REDUCTASE A"/>
    <property type="match status" value="1"/>
</dbReference>
<proteinExistence type="predicted"/>
<dbReference type="PANTHER" id="PTHR43377:SF1">
    <property type="entry name" value="BILIVERDIN REDUCTASE A"/>
    <property type="match status" value="1"/>
</dbReference>
<dbReference type="InterPro" id="IPR051450">
    <property type="entry name" value="Gfo/Idh/MocA_Oxidoreductases"/>
</dbReference>
<dbReference type="SUPFAM" id="SSF55347">
    <property type="entry name" value="Glyceraldehyde-3-phosphate dehydrogenase-like, C-terminal domain"/>
    <property type="match status" value="1"/>
</dbReference>
<keyword evidence="4" id="KW-1185">Reference proteome</keyword>
<dbReference type="RefSeq" id="WP_377578500.1">
    <property type="nucleotide sequence ID" value="NZ_JBHTMP010000091.1"/>
</dbReference>
<dbReference type="Gene3D" id="3.30.360.10">
    <property type="entry name" value="Dihydrodipicolinate Reductase, domain 2"/>
    <property type="match status" value="1"/>
</dbReference>
<evidence type="ECO:0000313" key="4">
    <source>
        <dbReference type="Proteomes" id="UP001597260"/>
    </source>
</evidence>
<dbReference type="InterPro" id="IPR000683">
    <property type="entry name" value="Gfo/Idh/MocA-like_OxRdtase_N"/>
</dbReference>
<dbReference type="Pfam" id="PF01408">
    <property type="entry name" value="GFO_IDH_MocA"/>
    <property type="match status" value="1"/>
</dbReference>
<reference evidence="4" key="1">
    <citation type="journal article" date="2019" name="Int. J. Syst. Evol. Microbiol.">
        <title>The Global Catalogue of Microorganisms (GCM) 10K type strain sequencing project: providing services to taxonomists for standard genome sequencing and annotation.</title>
        <authorList>
            <consortium name="The Broad Institute Genomics Platform"/>
            <consortium name="The Broad Institute Genome Sequencing Center for Infectious Disease"/>
            <person name="Wu L."/>
            <person name="Ma J."/>
        </authorList>
    </citation>
    <scope>NUCLEOTIDE SEQUENCE [LARGE SCALE GENOMIC DNA]</scope>
    <source>
        <strain evidence="4">JCM 31037</strain>
    </source>
</reference>